<comment type="caution">
    <text evidence="2">The sequence shown here is derived from an EMBL/GenBank/DDBJ whole genome shotgun (WGS) entry which is preliminary data.</text>
</comment>
<keyword evidence="1" id="KW-0472">Membrane</keyword>
<accession>A0A2A6RGS2</accession>
<sequence length="98" mass="10739">MNGDVRCALTGKQIHADEAYWAPPLVTTRELITTIWRTLLKNPGALGLILMAEQPNVPYAPDARAELGRRRSMEQVKLIGLLLLIAAVLVVPIVILVS</sequence>
<evidence type="ECO:0000313" key="2">
    <source>
        <dbReference type="EMBL" id="PDW02086.1"/>
    </source>
</evidence>
<protein>
    <submittedName>
        <fullName evidence="2">Uncharacterized protein</fullName>
    </submittedName>
</protein>
<keyword evidence="3" id="KW-1185">Reference proteome</keyword>
<dbReference type="OrthoDB" id="164470at2"/>
<dbReference type="EMBL" id="NQWI01000089">
    <property type="protein sequence ID" value="PDW02086.1"/>
    <property type="molecule type" value="Genomic_DNA"/>
</dbReference>
<dbReference type="AlphaFoldDB" id="A0A2A6RGS2"/>
<gene>
    <name evidence="2" type="ORF">CJ255_15835</name>
</gene>
<keyword evidence="1" id="KW-1133">Transmembrane helix</keyword>
<evidence type="ECO:0000313" key="3">
    <source>
        <dbReference type="Proteomes" id="UP000220527"/>
    </source>
</evidence>
<reference evidence="3" key="1">
    <citation type="submission" date="2017-08" db="EMBL/GenBank/DDBJ databases">
        <authorList>
            <person name="Grouzdev D.S."/>
            <person name="Gaisin V.A."/>
            <person name="Rysina M.S."/>
            <person name="Gorlenko V.M."/>
        </authorList>
    </citation>
    <scope>NUCLEOTIDE SEQUENCE [LARGE SCALE GENOMIC DNA]</scope>
    <source>
        <strain evidence="3">Kir15-3F</strain>
    </source>
</reference>
<evidence type="ECO:0000256" key="1">
    <source>
        <dbReference type="SAM" id="Phobius"/>
    </source>
</evidence>
<dbReference type="Proteomes" id="UP000220527">
    <property type="component" value="Unassembled WGS sequence"/>
</dbReference>
<feature type="transmembrane region" description="Helical" evidence="1">
    <location>
        <begin position="78"/>
        <end position="97"/>
    </location>
</feature>
<proteinExistence type="predicted"/>
<name>A0A2A6RGS2_9CHLR</name>
<keyword evidence="1" id="KW-0812">Transmembrane</keyword>
<organism evidence="2 3">
    <name type="scientific">Candidatus Viridilinea mediisalina</name>
    <dbReference type="NCBI Taxonomy" id="2024553"/>
    <lineage>
        <taxon>Bacteria</taxon>
        <taxon>Bacillati</taxon>
        <taxon>Chloroflexota</taxon>
        <taxon>Chloroflexia</taxon>
        <taxon>Chloroflexales</taxon>
        <taxon>Chloroflexineae</taxon>
        <taxon>Oscillochloridaceae</taxon>
        <taxon>Candidatus Viridilinea</taxon>
    </lineage>
</organism>